<dbReference type="PANTHER" id="PTHR36182">
    <property type="entry name" value="PROTEIN, PUTATIVE (AFU_ORTHOLOGUE AFUA_6G10930)-RELATED"/>
    <property type="match status" value="1"/>
</dbReference>
<evidence type="ECO:0008006" key="5">
    <source>
        <dbReference type="Google" id="ProtNLM"/>
    </source>
</evidence>
<sequence>MKLSATLAFAIASFASFSYAHMEMTDPPPLRSRMNPFRKGEPDYDMESPLDSNGSNFPCRGSLRLLGTPQGKAVADWNAGTEQKITVSGGAFHSGGSCQASLSSDNGKTWTAIKSWHGRCPISSGKTSYNSTVPADTPSGKKVFAWTWFNKVGNREMYMNCAVVNVIPCSEPSKIKLVKTPFSSRPAMFVANVGNRCGTTEGTDLQFPNPGPDVEEAPGARLRGPSGKGCAA</sequence>
<gene>
    <name evidence="3" type="ORF">HIM_03323</name>
</gene>
<dbReference type="InterPro" id="IPR036278">
    <property type="entry name" value="Sialidase_sf"/>
</dbReference>
<dbReference type="Proteomes" id="UP000054481">
    <property type="component" value="Unassembled WGS sequence"/>
</dbReference>
<keyword evidence="2" id="KW-0732">Signal</keyword>
<evidence type="ECO:0000313" key="4">
    <source>
        <dbReference type="Proteomes" id="UP000054481"/>
    </source>
</evidence>
<evidence type="ECO:0000313" key="3">
    <source>
        <dbReference type="EMBL" id="KJZ77002.1"/>
    </source>
</evidence>
<dbReference type="OrthoDB" id="2342176at2759"/>
<evidence type="ECO:0000256" key="1">
    <source>
        <dbReference type="SAM" id="MobiDB-lite"/>
    </source>
</evidence>
<proteinExistence type="predicted"/>
<feature type="region of interest" description="Disordered" evidence="1">
    <location>
        <begin position="30"/>
        <end position="51"/>
    </location>
</feature>
<dbReference type="Gene3D" id="2.70.50.70">
    <property type="match status" value="1"/>
</dbReference>
<accession>A0A0F8A2G5</accession>
<reference evidence="3 4" key="1">
    <citation type="journal article" date="2014" name="Genome Biol. Evol.">
        <title>Comparative genomics and transcriptomics analyses reveal divergent lifestyle features of nematode endoparasitic fungus Hirsutella minnesotensis.</title>
        <authorList>
            <person name="Lai Y."/>
            <person name="Liu K."/>
            <person name="Zhang X."/>
            <person name="Zhang X."/>
            <person name="Li K."/>
            <person name="Wang N."/>
            <person name="Shu C."/>
            <person name="Wu Y."/>
            <person name="Wang C."/>
            <person name="Bushley K.E."/>
            <person name="Xiang M."/>
            <person name="Liu X."/>
        </authorList>
    </citation>
    <scope>NUCLEOTIDE SEQUENCE [LARGE SCALE GENOMIC DNA]</scope>
    <source>
        <strain evidence="3 4">3608</strain>
    </source>
</reference>
<dbReference type="EMBL" id="KQ030508">
    <property type="protein sequence ID" value="KJZ77002.1"/>
    <property type="molecule type" value="Genomic_DNA"/>
</dbReference>
<keyword evidence="4" id="KW-1185">Reference proteome</keyword>
<protein>
    <recommendedName>
        <fullName evidence="5">Extracellular protein</fullName>
    </recommendedName>
</protein>
<organism evidence="3 4">
    <name type="scientific">Hirsutella minnesotensis 3608</name>
    <dbReference type="NCBI Taxonomy" id="1043627"/>
    <lineage>
        <taxon>Eukaryota</taxon>
        <taxon>Fungi</taxon>
        <taxon>Dikarya</taxon>
        <taxon>Ascomycota</taxon>
        <taxon>Pezizomycotina</taxon>
        <taxon>Sordariomycetes</taxon>
        <taxon>Hypocreomycetidae</taxon>
        <taxon>Hypocreales</taxon>
        <taxon>Ophiocordycipitaceae</taxon>
        <taxon>Hirsutella</taxon>
    </lineage>
</organism>
<feature type="signal peptide" evidence="2">
    <location>
        <begin position="1"/>
        <end position="20"/>
    </location>
</feature>
<feature type="chain" id="PRO_5002526231" description="Extracellular protein" evidence="2">
    <location>
        <begin position="21"/>
        <end position="232"/>
    </location>
</feature>
<evidence type="ECO:0000256" key="2">
    <source>
        <dbReference type="SAM" id="SignalP"/>
    </source>
</evidence>
<name>A0A0F8A2G5_9HYPO</name>
<feature type="region of interest" description="Disordered" evidence="1">
    <location>
        <begin position="200"/>
        <end position="232"/>
    </location>
</feature>
<dbReference type="SUPFAM" id="SSF50939">
    <property type="entry name" value="Sialidases"/>
    <property type="match status" value="1"/>
</dbReference>
<dbReference type="PANTHER" id="PTHR36182:SF1">
    <property type="entry name" value="PROTEIN, PUTATIVE (AFU_ORTHOLOGUE AFUA_6G10930)-RELATED"/>
    <property type="match status" value="1"/>
</dbReference>
<dbReference type="AlphaFoldDB" id="A0A0F8A2G5"/>